<protein>
    <submittedName>
        <fullName evidence="2">Two-component sensor histidine kinase</fullName>
    </submittedName>
</protein>
<evidence type="ECO:0000256" key="1">
    <source>
        <dbReference type="SAM" id="Phobius"/>
    </source>
</evidence>
<dbReference type="GO" id="GO:0016301">
    <property type="term" value="F:kinase activity"/>
    <property type="evidence" value="ECO:0007669"/>
    <property type="project" value="UniProtKB-KW"/>
</dbReference>
<sequence length="109" mass="12032">MNRRPGLSARWKLTLSYTGFLMLAGVLMLAVFWVFVLRWLPDIDPPAMQRRFGGVLITGPDRSEMLRGFAPAAAASLAFLLLFGLVGGWILAGRMLAPLTRITDAARRT</sequence>
<keyword evidence="1" id="KW-1133">Transmembrane helix</keyword>
<comment type="caution">
    <text evidence="2">The sequence shown here is derived from an EMBL/GenBank/DDBJ whole genome shotgun (WGS) entry which is preliminary data.</text>
</comment>
<reference evidence="3" key="1">
    <citation type="journal article" date="2019" name="Int. J. Syst. Evol. Microbiol.">
        <title>The Global Catalogue of Microorganisms (GCM) 10K type strain sequencing project: providing services to taxonomists for standard genome sequencing and annotation.</title>
        <authorList>
            <consortium name="The Broad Institute Genomics Platform"/>
            <consortium name="The Broad Institute Genome Sequencing Center for Infectious Disease"/>
            <person name="Wu L."/>
            <person name="Ma J."/>
        </authorList>
    </citation>
    <scope>NUCLEOTIDE SEQUENCE [LARGE SCALE GENOMIC DNA]</scope>
    <source>
        <strain evidence="3">JCM 31696</strain>
    </source>
</reference>
<feature type="transmembrane region" description="Helical" evidence="1">
    <location>
        <begin position="69"/>
        <end position="92"/>
    </location>
</feature>
<keyword evidence="1" id="KW-0812">Transmembrane</keyword>
<keyword evidence="3" id="KW-1185">Reference proteome</keyword>
<feature type="non-terminal residue" evidence="2">
    <location>
        <position position="109"/>
    </location>
</feature>
<dbReference type="Proteomes" id="UP001597083">
    <property type="component" value="Unassembled WGS sequence"/>
</dbReference>
<evidence type="ECO:0000313" key="3">
    <source>
        <dbReference type="Proteomes" id="UP001597083"/>
    </source>
</evidence>
<keyword evidence="1" id="KW-0472">Membrane</keyword>
<organism evidence="2 3">
    <name type="scientific">Actinomadura adrarensis</name>
    <dbReference type="NCBI Taxonomy" id="1819600"/>
    <lineage>
        <taxon>Bacteria</taxon>
        <taxon>Bacillati</taxon>
        <taxon>Actinomycetota</taxon>
        <taxon>Actinomycetes</taxon>
        <taxon>Streptosporangiales</taxon>
        <taxon>Thermomonosporaceae</taxon>
        <taxon>Actinomadura</taxon>
    </lineage>
</organism>
<gene>
    <name evidence="2" type="ORF">ACFQ07_12185</name>
</gene>
<feature type="transmembrane region" description="Helical" evidence="1">
    <location>
        <begin position="20"/>
        <end position="40"/>
    </location>
</feature>
<proteinExistence type="predicted"/>
<accession>A0ABW3CEV4</accession>
<evidence type="ECO:0000313" key="2">
    <source>
        <dbReference type="EMBL" id="MFD0852988.1"/>
    </source>
</evidence>
<name>A0ABW3CEV4_9ACTN</name>
<dbReference type="EMBL" id="JBHTIR010001797">
    <property type="protein sequence ID" value="MFD0852988.1"/>
    <property type="molecule type" value="Genomic_DNA"/>
</dbReference>
<keyword evidence="2" id="KW-0418">Kinase</keyword>
<keyword evidence="2" id="KW-0808">Transferase</keyword>